<dbReference type="PANTHER" id="PTHR32251:SF17">
    <property type="entry name" value="STEROID 5-ALPHA REDUCTASE C-TERMINAL DOMAIN-CONTAINING PROTEIN"/>
    <property type="match status" value="1"/>
</dbReference>
<dbReference type="AlphaFoldDB" id="A0A5M3MZ40"/>
<evidence type="ECO:0000313" key="2">
    <source>
        <dbReference type="EMBL" id="EIW83905.1"/>
    </source>
</evidence>
<evidence type="ECO:0000256" key="1">
    <source>
        <dbReference type="SAM" id="Phobius"/>
    </source>
</evidence>
<feature type="transmembrane region" description="Helical" evidence="1">
    <location>
        <begin position="6"/>
        <end position="26"/>
    </location>
</feature>
<name>A0A5M3MZ40_CONPW</name>
<dbReference type="Gene3D" id="1.20.120.1630">
    <property type="match status" value="1"/>
</dbReference>
<comment type="caution">
    <text evidence="2">The sequence shown here is derived from an EMBL/GenBank/DDBJ whole genome shotgun (WGS) entry which is preliminary data.</text>
</comment>
<dbReference type="OrthoDB" id="67965at2759"/>
<gene>
    <name evidence="2" type="ORF">CONPUDRAFT_119312</name>
</gene>
<dbReference type="PANTHER" id="PTHR32251">
    <property type="entry name" value="3-OXO-5-ALPHA-STEROID 4-DEHYDROGENASE"/>
    <property type="match status" value="1"/>
</dbReference>
<keyword evidence="1" id="KW-0812">Transmembrane</keyword>
<dbReference type="KEGG" id="cput:CONPUDRAFT_119312"/>
<dbReference type="InterPro" id="IPR010721">
    <property type="entry name" value="UstE-like"/>
</dbReference>
<proteinExistence type="predicted"/>
<feature type="transmembrane region" description="Helical" evidence="1">
    <location>
        <begin position="118"/>
        <end position="138"/>
    </location>
</feature>
<dbReference type="GO" id="GO:0016020">
    <property type="term" value="C:membrane"/>
    <property type="evidence" value="ECO:0007669"/>
    <property type="project" value="TreeGrafter"/>
</dbReference>
<evidence type="ECO:0000313" key="3">
    <source>
        <dbReference type="Proteomes" id="UP000053558"/>
    </source>
</evidence>
<reference evidence="3" key="1">
    <citation type="journal article" date="2012" name="Science">
        <title>The Paleozoic origin of enzymatic lignin decomposition reconstructed from 31 fungal genomes.</title>
        <authorList>
            <person name="Floudas D."/>
            <person name="Binder M."/>
            <person name="Riley R."/>
            <person name="Barry K."/>
            <person name="Blanchette R.A."/>
            <person name="Henrissat B."/>
            <person name="Martinez A.T."/>
            <person name="Otillar R."/>
            <person name="Spatafora J.W."/>
            <person name="Yadav J.S."/>
            <person name="Aerts A."/>
            <person name="Benoit I."/>
            <person name="Boyd A."/>
            <person name="Carlson A."/>
            <person name="Copeland A."/>
            <person name="Coutinho P.M."/>
            <person name="de Vries R.P."/>
            <person name="Ferreira P."/>
            <person name="Findley K."/>
            <person name="Foster B."/>
            <person name="Gaskell J."/>
            <person name="Glotzer D."/>
            <person name="Gorecki P."/>
            <person name="Heitman J."/>
            <person name="Hesse C."/>
            <person name="Hori C."/>
            <person name="Igarashi K."/>
            <person name="Jurgens J.A."/>
            <person name="Kallen N."/>
            <person name="Kersten P."/>
            <person name="Kohler A."/>
            <person name="Kuees U."/>
            <person name="Kumar T.K.A."/>
            <person name="Kuo A."/>
            <person name="LaButti K."/>
            <person name="Larrondo L.F."/>
            <person name="Lindquist E."/>
            <person name="Ling A."/>
            <person name="Lombard V."/>
            <person name="Lucas S."/>
            <person name="Lundell T."/>
            <person name="Martin R."/>
            <person name="McLaughlin D.J."/>
            <person name="Morgenstern I."/>
            <person name="Morin E."/>
            <person name="Murat C."/>
            <person name="Nagy L.G."/>
            <person name="Nolan M."/>
            <person name="Ohm R.A."/>
            <person name="Patyshakuliyeva A."/>
            <person name="Rokas A."/>
            <person name="Ruiz-Duenas F.J."/>
            <person name="Sabat G."/>
            <person name="Salamov A."/>
            <person name="Samejima M."/>
            <person name="Schmutz J."/>
            <person name="Slot J.C."/>
            <person name="St John F."/>
            <person name="Stenlid J."/>
            <person name="Sun H."/>
            <person name="Sun S."/>
            <person name="Syed K."/>
            <person name="Tsang A."/>
            <person name="Wiebenga A."/>
            <person name="Young D."/>
            <person name="Pisabarro A."/>
            <person name="Eastwood D.C."/>
            <person name="Martin F."/>
            <person name="Cullen D."/>
            <person name="Grigoriev I.V."/>
            <person name="Hibbett D.S."/>
        </authorList>
    </citation>
    <scope>NUCLEOTIDE SEQUENCE [LARGE SCALE GENOMIC DNA]</scope>
    <source>
        <strain evidence="3">RWD-64-598 SS2</strain>
    </source>
</reference>
<dbReference type="OMA" id="QANEKFY"/>
<feature type="transmembrane region" description="Helical" evidence="1">
    <location>
        <begin position="150"/>
        <end position="169"/>
    </location>
</feature>
<dbReference type="Proteomes" id="UP000053558">
    <property type="component" value="Unassembled WGS sequence"/>
</dbReference>
<feature type="transmembrane region" description="Helical" evidence="1">
    <location>
        <begin position="33"/>
        <end position="54"/>
    </location>
</feature>
<organism evidence="2 3">
    <name type="scientific">Coniophora puteana (strain RWD-64-598)</name>
    <name type="common">Brown rot fungus</name>
    <dbReference type="NCBI Taxonomy" id="741705"/>
    <lineage>
        <taxon>Eukaryota</taxon>
        <taxon>Fungi</taxon>
        <taxon>Dikarya</taxon>
        <taxon>Basidiomycota</taxon>
        <taxon>Agaricomycotina</taxon>
        <taxon>Agaricomycetes</taxon>
        <taxon>Agaricomycetidae</taxon>
        <taxon>Boletales</taxon>
        <taxon>Coniophorineae</taxon>
        <taxon>Coniophoraceae</taxon>
        <taxon>Coniophora</taxon>
    </lineage>
</organism>
<feature type="transmembrane region" description="Helical" evidence="1">
    <location>
        <begin position="78"/>
        <end position="97"/>
    </location>
</feature>
<sequence>MAVFSRLLATVASAYGLQALFAGIFVPQANEKYYDLCGATGFLTTTFVSMYYPWLKDRFWDAKAIPFPPLSSFAPRQLILNAAIALWSARLGSFLVLRAIKAGGDSRFDEVKHQPGKFAFFWFAQATWITLVGLPVYLANAIPAAAHPPLGGRDFVSLVLLVSSFAFEVTADRQKSAWRTAKDNKLHDEKFITSGLWGISRHPNYAGEIGIWSGMWALGALSGALPAPGIIASAASPLMTYALLRYVSGVPPLEKSGNKKFGNDPKWQEYKRNVPVLFPWGPKN</sequence>
<dbReference type="GeneID" id="19199461"/>
<protein>
    <submittedName>
        <fullName evidence="2">DUF1295-domain-containing protein</fullName>
    </submittedName>
</protein>
<accession>A0A5M3MZ40</accession>
<dbReference type="RefSeq" id="XP_007765762.1">
    <property type="nucleotide sequence ID" value="XM_007767572.1"/>
</dbReference>
<dbReference type="EMBL" id="JH711575">
    <property type="protein sequence ID" value="EIW83905.1"/>
    <property type="molecule type" value="Genomic_DNA"/>
</dbReference>
<keyword evidence="3" id="KW-1185">Reference proteome</keyword>
<keyword evidence="1" id="KW-1133">Transmembrane helix</keyword>
<dbReference type="Pfam" id="PF06966">
    <property type="entry name" value="DUF1295"/>
    <property type="match status" value="1"/>
</dbReference>
<keyword evidence="1" id="KW-0472">Membrane</keyword>